<organism evidence="3 4">
    <name type="scientific">Parvularcula mediterranea</name>
    <dbReference type="NCBI Taxonomy" id="2732508"/>
    <lineage>
        <taxon>Bacteria</taxon>
        <taxon>Pseudomonadati</taxon>
        <taxon>Pseudomonadota</taxon>
        <taxon>Alphaproteobacteria</taxon>
        <taxon>Parvularculales</taxon>
        <taxon>Parvularculaceae</taxon>
        <taxon>Parvularcula</taxon>
    </lineage>
</organism>
<evidence type="ECO:0000259" key="2">
    <source>
        <dbReference type="Pfam" id="PF07969"/>
    </source>
</evidence>
<protein>
    <submittedName>
        <fullName evidence="3">Amidohydrolase family protein</fullName>
    </submittedName>
</protein>
<accession>A0A7Y3W495</accession>
<keyword evidence="4" id="KW-1185">Reference proteome</keyword>
<dbReference type="InterPro" id="IPR051781">
    <property type="entry name" value="Metallo-dep_Hydrolase"/>
</dbReference>
<dbReference type="GO" id="GO:0016810">
    <property type="term" value="F:hydrolase activity, acting on carbon-nitrogen (but not peptide) bonds"/>
    <property type="evidence" value="ECO:0007669"/>
    <property type="project" value="InterPro"/>
</dbReference>
<gene>
    <name evidence="3" type="ORF">HK107_01390</name>
</gene>
<keyword evidence="1" id="KW-0732">Signal</keyword>
<dbReference type="EMBL" id="JABFCX010000002">
    <property type="protein sequence ID" value="NNU14976.1"/>
    <property type="molecule type" value="Genomic_DNA"/>
</dbReference>
<feature type="chain" id="PRO_5031106850" evidence="1">
    <location>
        <begin position="23"/>
        <end position="450"/>
    </location>
</feature>
<dbReference type="InterPro" id="IPR032466">
    <property type="entry name" value="Metal_Hydrolase"/>
</dbReference>
<dbReference type="PANTHER" id="PTHR43135">
    <property type="entry name" value="ALPHA-D-RIBOSE 1-METHYLPHOSPHONATE 5-TRIPHOSPHATE DIPHOSPHATASE"/>
    <property type="match status" value="1"/>
</dbReference>
<dbReference type="AlphaFoldDB" id="A0A7Y3W495"/>
<dbReference type="Gene3D" id="3.20.20.140">
    <property type="entry name" value="Metal-dependent hydrolases"/>
    <property type="match status" value="1"/>
</dbReference>
<dbReference type="PANTHER" id="PTHR43135:SF3">
    <property type="entry name" value="ALPHA-D-RIBOSE 1-METHYLPHOSPHONATE 5-TRIPHOSPHATE DIPHOSPHATASE"/>
    <property type="match status" value="1"/>
</dbReference>
<dbReference type="InterPro" id="IPR013108">
    <property type="entry name" value="Amidohydro_3"/>
</dbReference>
<sequence>MGLRGFAAGLAGAASLLAIAQAQEVTVYTGAKIYPVEGDPIENGVLVIEDDKIIAVGTASETEVPEGAEEVDLSGKVVIPGLVDTHSHIGIMTRGGDADGNERSGPVQPALRAIDAINPGDPGIRMALTGGVTTANIMPGSGNVIGGQTAYVKLRGDTVEEMLIEDTIGGLKMANGENPKGYGRRGSAPTTRMAVAALARKAYLEAQAYGEKKGGGEEEKDPSFIERVFGGDDDKKEAKAPPVNLGHEALLEAMAGDRVVHHHTHRADDVLTVVRLSEEFGFPVVIQHGSEAWKVADVLAEKDIPVSFIIIDAPGGKHEATELAIKGAGIMEKAGVKVALHTDDPIIGSRFFLRTGGLAIREGMTEEGALRALTINGAEMLRLDGRVGSLESGKDADFVVLSGEPFALRTKVLETYIEGEKVYDRQDPDQRLYATGGFFAQGRYPMRDGE</sequence>
<evidence type="ECO:0000313" key="3">
    <source>
        <dbReference type="EMBL" id="NNU14976.1"/>
    </source>
</evidence>
<dbReference type="SUPFAM" id="SSF51338">
    <property type="entry name" value="Composite domain of metallo-dependent hydrolases"/>
    <property type="match status" value="1"/>
</dbReference>
<dbReference type="Pfam" id="PF07969">
    <property type="entry name" value="Amidohydro_3"/>
    <property type="match status" value="1"/>
</dbReference>
<dbReference type="RefSeq" id="WP_173196071.1">
    <property type="nucleotide sequence ID" value="NZ_JABFCX010000002.1"/>
</dbReference>
<dbReference type="Proteomes" id="UP000536835">
    <property type="component" value="Unassembled WGS sequence"/>
</dbReference>
<evidence type="ECO:0000256" key="1">
    <source>
        <dbReference type="SAM" id="SignalP"/>
    </source>
</evidence>
<dbReference type="Gene3D" id="2.30.40.10">
    <property type="entry name" value="Urease, subunit C, domain 1"/>
    <property type="match status" value="1"/>
</dbReference>
<comment type="caution">
    <text evidence="3">The sequence shown here is derived from an EMBL/GenBank/DDBJ whole genome shotgun (WGS) entry which is preliminary data.</text>
</comment>
<dbReference type="SUPFAM" id="SSF51556">
    <property type="entry name" value="Metallo-dependent hydrolases"/>
    <property type="match status" value="1"/>
</dbReference>
<reference evidence="3 4" key="1">
    <citation type="submission" date="2020-05" db="EMBL/GenBank/DDBJ databases">
        <title>Parvularcula mediterraneae sp. nov., isolated from polypropylene straw from shallow seawater of the seashore of Laganas in Zakynthos island, Greece.</title>
        <authorList>
            <person name="Szabo I."/>
            <person name="Al-Omari J."/>
            <person name="Rado J."/>
            <person name="Szerdahelyi G.S."/>
        </authorList>
    </citation>
    <scope>NUCLEOTIDE SEQUENCE [LARGE SCALE GENOMIC DNA]</scope>
    <source>
        <strain evidence="3 4">ZS-1/3</strain>
    </source>
</reference>
<proteinExistence type="predicted"/>
<dbReference type="InterPro" id="IPR011059">
    <property type="entry name" value="Metal-dep_hydrolase_composite"/>
</dbReference>
<name>A0A7Y3W495_9PROT</name>
<feature type="signal peptide" evidence="1">
    <location>
        <begin position="1"/>
        <end position="22"/>
    </location>
</feature>
<feature type="domain" description="Amidohydrolase 3" evidence="2">
    <location>
        <begin position="326"/>
        <end position="423"/>
    </location>
</feature>
<keyword evidence="3" id="KW-0378">Hydrolase</keyword>
<evidence type="ECO:0000313" key="4">
    <source>
        <dbReference type="Proteomes" id="UP000536835"/>
    </source>
</evidence>